<accession>A0A0K2SF93</accession>
<protein>
    <submittedName>
        <fullName evidence="1">Gentian CONSTANS-like9 homolog</fullName>
    </submittedName>
</protein>
<name>A0A0K2SF93_GENTR</name>
<proteinExistence type="evidence at transcript level"/>
<evidence type="ECO:0000313" key="1">
    <source>
        <dbReference type="EMBL" id="BAS25702.1"/>
    </source>
</evidence>
<dbReference type="EMBL" id="LC029397">
    <property type="protein sequence ID" value="BAS25702.1"/>
    <property type="molecule type" value="mRNA"/>
</dbReference>
<sequence length="204" mass="21622">LSVEMTNDGGKFGNLMDSSAALDDSKQLITLSAPQKVCSPVIKGPSLGEDDDGFYENFNMDDIDLTIENYDDLFGGALENPKWLFENNDIDDLFAMEVSAADSNCQDIYAAEGGSVGCLNGTSAQPACSNAASGDSVWSSKTDSNLCFTWQTQHTLSFSGINEDISVGDYQDCGASAAMGEPPWCGSNQCLDTSLPSTSNRSNA</sequence>
<feature type="non-terminal residue" evidence="1">
    <location>
        <position position="1"/>
    </location>
</feature>
<dbReference type="AlphaFoldDB" id="A0A0K2SF93"/>
<gene>
    <name evidence="1" type="primary">GtCOL9</name>
</gene>
<feature type="non-terminal residue" evidence="1">
    <location>
        <position position="204"/>
    </location>
</feature>
<reference evidence="1" key="1">
    <citation type="submission" date="2015-02" db="EMBL/GenBank/DDBJ databases">
        <authorList>
            <person name="Chooi Y.-H."/>
        </authorList>
    </citation>
    <scope>NUCLEOTIDE SEQUENCE</scope>
</reference>
<organism evidence="1">
    <name type="scientific">Gentiana triflora</name>
    <name type="common">Clustered gentian</name>
    <dbReference type="NCBI Taxonomy" id="55190"/>
    <lineage>
        <taxon>Eukaryota</taxon>
        <taxon>Viridiplantae</taxon>
        <taxon>Streptophyta</taxon>
        <taxon>Embryophyta</taxon>
        <taxon>Tracheophyta</taxon>
        <taxon>Spermatophyta</taxon>
        <taxon>Magnoliopsida</taxon>
        <taxon>eudicotyledons</taxon>
        <taxon>Gunneridae</taxon>
        <taxon>Pentapetalae</taxon>
        <taxon>asterids</taxon>
        <taxon>lamiids</taxon>
        <taxon>Gentianales</taxon>
        <taxon>Gentianaceae</taxon>
        <taxon>Gentianeae</taxon>
        <taxon>Gentianinae</taxon>
        <taxon>Gentiana</taxon>
    </lineage>
</organism>